<organism evidence="4 5">
    <name type="scientific">Gracilariopsis chorda</name>
    <dbReference type="NCBI Taxonomy" id="448386"/>
    <lineage>
        <taxon>Eukaryota</taxon>
        <taxon>Rhodophyta</taxon>
        <taxon>Florideophyceae</taxon>
        <taxon>Rhodymeniophycidae</taxon>
        <taxon>Gracilariales</taxon>
        <taxon>Gracilariaceae</taxon>
        <taxon>Gracilariopsis</taxon>
    </lineage>
</organism>
<dbReference type="OrthoDB" id="10250284at2759"/>
<dbReference type="InterPro" id="IPR055427">
    <property type="entry name" value="TRAPPC13_N"/>
</dbReference>
<gene>
    <name evidence="4" type="ORF">BWQ96_03683</name>
</gene>
<keyword evidence="5" id="KW-1185">Reference proteome</keyword>
<evidence type="ECO:0000313" key="4">
    <source>
        <dbReference type="EMBL" id="PXF46555.1"/>
    </source>
</evidence>
<evidence type="ECO:0000313" key="5">
    <source>
        <dbReference type="Proteomes" id="UP000247409"/>
    </source>
</evidence>
<dbReference type="GO" id="GO:1990072">
    <property type="term" value="C:TRAPPIII protein complex"/>
    <property type="evidence" value="ECO:0007669"/>
    <property type="project" value="TreeGrafter"/>
</dbReference>
<accession>A0A2V3IWW1</accession>
<dbReference type="InterPro" id="IPR055428">
    <property type="entry name" value="TRAPPC13_C"/>
</dbReference>
<comment type="caution">
    <text evidence="4">The sequence shown here is derived from an EMBL/GenBank/DDBJ whole genome shotgun (WGS) entry which is preliminary data.</text>
</comment>
<dbReference type="InterPro" id="IPR010378">
    <property type="entry name" value="TRAPPC13"/>
</dbReference>
<dbReference type="PANTHER" id="PTHR13134:SF3">
    <property type="entry name" value="TRAFFICKING PROTEIN PARTICLE COMPLEX SUBUNIT 13"/>
    <property type="match status" value="1"/>
</dbReference>
<dbReference type="Proteomes" id="UP000247409">
    <property type="component" value="Unassembled WGS sequence"/>
</dbReference>
<dbReference type="PANTHER" id="PTHR13134">
    <property type="entry name" value="TRAFFICKING PROTEIN PARTICLE COMPLEX SUBUNIT 13"/>
    <property type="match status" value="1"/>
</dbReference>
<proteinExistence type="inferred from homology"/>
<evidence type="ECO:0000259" key="3">
    <source>
        <dbReference type="Pfam" id="PF23643"/>
    </source>
</evidence>
<sequence>MRDASPARSGPHALTFRVMRLTVPLPTRTNPLPFTAVNTPADIFENAPVWEAEGAPCGIGSLTVLPSSFGSIYAYETFRSFVSVFNRSQSAVESVVVNIMMQTASQKRIPLFENHKPLPLKSRKSMNNVVSITLSELGVHVLVCTASYRDNGQTRSLRQFFRFNVLPPLEPTLSVVPLYRRLDAIPIASPPIPSSTYLHYLVDLRLLNAIPMPLYATKAVFEPKAPYSVRALRRDDESRLQTLDYMLKHGRRAVIGAGDITTFLFHVYRKLPLQLSSSLWDGAEVRRPQYDSSSKNSTKYLGKIAISWRSAAGEHARMEQEVVLSNIQDKQPEIEVGVCAVPQDIHVHQPFVVRCAARNNTDTERRLYLQIRRDLVGDIVPVGVSGVSLGDVFPGQIARCGITMIALVRGQHTLSGIRVVDIDSKVSYKADSPSITVL</sequence>
<dbReference type="EMBL" id="NBIV01000036">
    <property type="protein sequence ID" value="PXF46555.1"/>
    <property type="molecule type" value="Genomic_DNA"/>
</dbReference>
<evidence type="ECO:0000259" key="2">
    <source>
        <dbReference type="Pfam" id="PF06159"/>
    </source>
</evidence>
<comment type="similarity">
    <text evidence="1">Belongs to the TRAPPC13 family.</text>
</comment>
<protein>
    <submittedName>
        <fullName evidence="4">Trafficking protein particle complex subunit 13</fullName>
    </submittedName>
</protein>
<dbReference type="STRING" id="448386.A0A2V3IWW1"/>
<dbReference type="Pfam" id="PF23643">
    <property type="entry name" value="TRAPPC13_C"/>
    <property type="match status" value="1"/>
</dbReference>
<dbReference type="Pfam" id="PF06159">
    <property type="entry name" value="TRAPPC13_N"/>
    <property type="match status" value="1"/>
</dbReference>
<feature type="domain" description="Trafficking protein particle complex subunit 13 C-terminal" evidence="3">
    <location>
        <begin position="342"/>
        <end position="431"/>
    </location>
</feature>
<evidence type="ECO:0000256" key="1">
    <source>
        <dbReference type="ARBA" id="ARBA00010785"/>
    </source>
</evidence>
<dbReference type="AlphaFoldDB" id="A0A2V3IWW1"/>
<reference evidence="4 5" key="1">
    <citation type="journal article" date="2018" name="Mol. Biol. Evol.">
        <title>Analysis of the draft genome of the red seaweed Gracilariopsis chorda provides insights into genome size evolution in Rhodophyta.</title>
        <authorList>
            <person name="Lee J."/>
            <person name="Yang E.C."/>
            <person name="Graf L."/>
            <person name="Yang J.H."/>
            <person name="Qiu H."/>
            <person name="Zel Zion U."/>
            <person name="Chan C.X."/>
            <person name="Stephens T.G."/>
            <person name="Weber A.P.M."/>
            <person name="Boo G.H."/>
            <person name="Boo S.M."/>
            <person name="Kim K.M."/>
            <person name="Shin Y."/>
            <person name="Jung M."/>
            <person name="Lee S.J."/>
            <person name="Yim H.S."/>
            <person name="Lee J.H."/>
            <person name="Bhattacharya D."/>
            <person name="Yoon H.S."/>
        </authorList>
    </citation>
    <scope>NUCLEOTIDE SEQUENCE [LARGE SCALE GENOMIC DNA]</scope>
    <source>
        <strain evidence="4 5">SKKU-2015</strain>
        <tissue evidence="4">Whole body</tissue>
    </source>
</reference>
<name>A0A2V3IWW1_9FLOR</name>
<feature type="domain" description="Trafficking protein particle complex subunit 13 N-terminal" evidence="2">
    <location>
        <begin position="12"/>
        <end position="165"/>
    </location>
</feature>